<dbReference type="PANTHER" id="PTHR36454">
    <property type="entry name" value="LMO2823 PROTEIN"/>
    <property type="match status" value="1"/>
</dbReference>
<dbReference type="PIRSF" id="PIRSF033563">
    <property type="entry name" value="UCP033563"/>
    <property type="match status" value="1"/>
</dbReference>
<dbReference type="AlphaFoldDB" id="A0A0S8G5T5"/>
<organism evidence="1 2">
    <name type="scientific">candidate division WOR_3 bacterium SM23_60</name>
    <dbReference type="NCBI Taxonomy" id="1703780"/>
    <lineage>
        <taxon>Bacteria</taxon>
        <taxon>Bacteria division WOR-3</taxon>
    </lineage>
</organism>
<proteinExistence type="predicted"/>
<sequence length="422" mass="48878">MPEIRPFKGIRYNPEKIPNLADVICQPYDQITNKMERTYKSKSPYNFVRLVLTKYADGHDRPREYRDAKRFAENWVNDKIFVHDGADAIYPYWQEFTISDKQYLRKGFMCAVRLEELGTGNILPHEKTLSKPKADRLNLLRITKKDVEPVFLLYTDPKDVVNTTLAQYCKTSPLIDVTDEKNVVHKVWRVEEAEPVKKIANTLKDSIFVIADGHHRYETAYNYMQEQTGIDMNHPANFKLITLVNIEDPGLLILPTHRLIGNLPDFSLTTFLEKTEKHFDIKKTSKDEIVKDLEKTGSQAFGFYSTQTSYILKLKSDKVLKQFAPDRSDEYRNLDVVILHTLLIEDVLGIQPANIEDHVKYERGVRAAMKRVDVGAFQFCFLVNATKSEQVKHVAEKKERMPQKSTDFYPKLISGLVLRDIA</sequence>
<dbReference type="InterPro" id="IPR008323">
    <property type="entry name" value="UCP033563"/>
</dbReference>
<evidence type="ECO:0008006" key="3">
    <source>
        <dbReference type="Google" id="ProtNLM"/>
    </source>
</evidence>
<comment type="caution">
    <text evidence="1">The sequence shown here is derived from an EMBL/GenBank/DDBJ whole genome shotgun (WGS) entry which is preliminary data.</text>
</comment>
<reference evidence="1 2" key="1">
    <citation type="journal article" date="2015" name="Microbiome">
        <title>Genomic resolution of linkages in carbon, nitrogen, and sulfur cycling among widespread estuary sediment bacteria.</title>
        <authorList>
            <person name="Baker B.J."/>
            <person name="Lazar C.S."/>
            <person name="Teske A.P."/>
            <person name="Dick G.J."/>
        </authorList>
    </citation>
    <scope>NUCLEOTIDE SEQUENCE [LARGE SCALE GENOMIC DNA]</scope>
    <source>
        <strain evidence="1">SM23_60</strain>
    </source>
</reference>
<accession>A0A0S8G5T5</accession>
<dbReference type="Pfam" id="PF06245">
    <property type="entry name" value="DUF1015"/>
    <property type="match status" value="1"/>
</dbReference>
<name>A0A0S8G5T5_UNCW3</name>
<dbReference type="PANTHER" id="PTHR36454:SF1">
    <property type="entry name" value="DUF1015 DOMAIN-CONTAINING PROTEIN"/>
    <property type="match status" value="1"/>
</dbReference>
<evidence type="ECO:0000313" key="2">
    <source>
        <dbReference type="Proteomes" id="UP000051096"/>
    </source>
</evidence>
<dbReference type="Proteomes" id="UP000051096">
    <property type="component" value="Unassembled WGS sequence"/>
</dbReference>
<gene>
    <name evidence="1" type="ORF">AMJ87_13245</name>
</gene>
<evidence type="ECO:0000313" key="1">
    <source>
        <dbReference type="EMBL" id="KPK67515.1"/>
    </source>
</evidence>
<dbReference type="EMBL" id="LJUO01000216">
    <property type="protein sequence ID" value="KPK67515.1"/>
    <property type="molecule type" value="Genomic_DNA"/>
</dbReference>
<protein>
    <recommendedName>
        <fullName evidence="3">DUF1015 domain-containing protein</fullName>
    </recommendedName>
</protein>